<dbReference type="RefSeq" id="WP_035655050.1">
    <property type="nucleotide sequence ID" value="NZ_CBCSBQ010000015.1"/>
</dbReference>
<feature type="signal peptide" evidence="1">
    <location>
        <begin position="1"/>
        <end position="21"/>
    </location>
</feature>
<dbReference type="Proteomes" id="UP000182124">
    <property type="component" value="Unassembled WGS sequence"/>
</dbReference>
<dbReference type="EMBL" id="FMTY01000007">
    <property type="protein sequence ID" value="SCX16682.1"/>
    <property type="molecule type" value="Genomic_DNA"/>
</dbReference>
<organism evidence="2 3">
    <name type="scientific">Flavobacterium saliperosum</name>
    <dbReference type="NCBI Taxonomy" id="329186"/>
    <lineage>
        <taxon>Bacteria</taxon>
        <taxon>Pseudomonadati</taxon>
        <taxon>Bacteroidota</taxon>
        <taxon>Flavobacteriia</taxon>
        <taxon>Flavobacteriales</taxon>
        <taxon>Flavobacteriaceae</taxon>
        <taxon>Flavobacterium</taxon>
    </lineage>
</organism>
<reference evidence="2 3" key="1">
    <citation type="submission" date="2016-10" db="EMBL/GenBank/DDBJ databases">
        <authorList>
            <person name="de Groot N.N."/>
        </authorList>
    </citation>
    <scope>NUCLEOTIDE SEQUENCE [LARGE SCALE GENOMIC DNA]</scope>
    <source>
        <strain evidence="2 3">CGMCC 1.3801</strain>
    </source>
</reference>
<keyword evidence="1" id="KW-0732">Signal</keyword>
<proteinExistence type="predicted"/>
<accession>A0A1G4W4L6</accession>
<dbReference type="STRING" id="329186.SAMN02927925_02402"/>
<protein>
    <submittedName>
        <fullName evidence="2">Uncharacterized protein</fullName>
    </submittedName>
</protein>
<dbReference type="eggNOG" id="ENOG5033R3Q">
    <property type="taxonomic scope" value="Bacteria"/>
</dbReference>
<feature type="chain" id="PRO_5010299628" evidence="1">
    <location>
        <begin position="22"/>
        <end position="381"/>
    </location>
</feature>
<evidence type="ECO:0000313" key="2">
    <source>
        <dbReference type="EMBL" id="SCX16682.1"/>
    </source>
</evidence>
<sequence>MKKIQYQFVILLLFLIQQLQAKTVFDSEKEPNEVVMELTVEIQRVQKEYHTKYRLLSNQLTEINQGLATENNRDRKMDFLIKKDEIKEQIHFLQLETNSEISKIRYLKGLQVIKTLYEKVLSLDHHFASVRTLNEINKISNPNQYPEYSKLKEVVNAKKDKKTSLDLTAVLGTNTIVSVVQTFTNMIASSLTKEEKEKELANVDCILDFTLRMQNDLNTIYFETAFLQTSNEKIKKEIELLFKDYTKPIGYVATLENCRTNDDWETITQKMEEYLAKMKTTTGTSQYKMQVNMEFPIDRLLQFITQYNNFIDQGGKFYEKFKIILNSYENAKQCETKLPLEYKKLKADIDVAINKFNVAYKPVEVNGTKMKEILYGLNEFD</sequence>
<name>A0A1G4W4L6_9FLAO</name>
<gene>
    <name evidence="2" type="ORF">SAMN02927925_02402</name>
</gene>
<evidence type="ECO:0000256" key="1">
    <source>
        <dbReference type="SAM" id="SignalP"/>
    </source>
</evidence>
<evidence type="ECO:0000313" key="3">
    <source>
        <dbReference type="Proteomes" id="UP000182124"/>
    </source>
</evidence>
<dbReference type="AlphaFoldDB" id="A0A1G4W4L6"/>